<dbReference type="RefSeq" id="XP_031868485.1">
    <property type="nucleotide sequence ID" value="XM_032015064.1"/>
</dbReference>
<name>A0A370TJZ2_9HELO</name>
<dbReference type="Proteomes" id="UP000254866">
    <property type="component" value="Unassembled WGS sequence"/>
</dbReference>
<accession>A0A370TJZ2</accession>
<evidence type="ECO:0000313" key="2">
    <source>
        <dbReference type="EMBL" id="RDL35829.1"/>
    </source>
</evidence>
<feature type="domain" description="Heterokaryon incompatibility" evidence="1">
    <location>
        <begin position="22"/>
        <end position="107"/>
    </location>
</feature>
<evidence type="ECO:0000259" key="1">
    <source>
        <dbReference type="Pfam" id="PF06985"/>
    </source>
</evidence>
<sequence>MRLLNTTSFRVQDFSADSVPSYAILSHRWEHEEVSFQDLSEGRGPKMAGYSKITGCCTQAVRDGWEWVWVDSCCIDKTSSSELSEAINSMFKYYSDAKVCYVYLSDVPSADLDLDNLYWAFSNSKWFGRGWTLQELLAPAAVIFFDEGWTDLGSRNSMQKLLSMITGIQDFAGFKSASVAQKMSWAAKRQTSRPEDLAYCLMGLFGIHMPIIYGEGNKAFIRLQREIINISDDESIFAWTNGDCSLGLLATSPSAFENCGDVVVGQIPGFLSDERPPYSITSKGLRMEHIVKPLDDVFDLTFISLLNCRRINRPGNLAIYIYADRDAQSAFRYRNFTISLDTQDWREKFKKKTLYIQQRDPLGPGVSFPSNMLVRFGSMVSRGFKATQCWISDDSVFPSLVRQDRDIILPHSASDQNHDGHQIMLNETSRTAIAFSNSILQTEFMVFLAPSTTAPRAHIEDLPLKGHGVEEILNVLFRINSADYVSKKLGEKMFASVGIRPGLYQGQHIQIAEIVIAEGSVKWPEPSAVTEDVKFKLIVEDFDAKVTVQDPKLLRVK</sequence>
<protein>
    <recommendedName>
        <fullName evidence="1">Heterokaryon incompatibility domain-containing protein</fullName>
    </recommendedName>
</protein>
<dbReference type="InterPro" id="IPR010730">
    <property type="entry name" value="HET"/>
</dbReference>
<dbReference type="STRING" id="2656787.A0A370TJZ2"/>
<proteinExistence type="predicted"/>
<dbReference type="OrthoDB" id="674604at2759"/>
<organism evidence="2 3">
    <name type="scientific">Venustampulla echinocandica</name>
    <dbReference type="NCBI Taxonomy" id="2656787"/>
    <lineage>
        <taxon>Eukaryota</taxon>
        <taxon>Fungi</taxon>
        <taxon>Dikarya</taxon>
        <taxon>Ascomycota</taxon>
        <taxon>Pezizomycotina</taxon>
        <taxon>Leotiomycetes</taxon>
        <taxon>Helotiales</taxon>
        <taxon>Pleuroascaceae</taxon>
        <taxon>Venustampulla</taxon>
    </lineage>
</organism>
<dbReference type="PANTHER" id="PTHR10622">
    <property type="entry name" value="HET DOMAIN-CONTAINING PROTEIN"/>
    <property type="match status" value="1"/>
</dbReference>
<evidence type="ECO:0000313" key="3">
    <source>
        <dbReference type="Proteomes" id="UP000254866"/>
    </source>
</evidence>
<comment type="caution">
    <text evidence="2">The sequence shown here is derived from an EMBL/GenBank/DDBJ whole genome shotgun (WGS) entry which is preliminary data.</text>
</comment>
<dbReference type="PANTHER" id="PTHR10622:SF10">
    <property type="entry name" value="HET DOMAIN-CONTAINING PROTEIN"/>
    <property type="match status" value="1"/>
</dbReference>
<dbReference type="Pfam" id="PF06985">
    <property type="entry name" value="HET"/>
    <property type="match status" value="1"/>
</dbReference>
<keyword evidence="3" id="KW-1185">Reference proteome</keyword>
<dbReference type="EMBL" id="NPIC01000005">
    <property type="protein sequence ID" value="RDL35829.1"/>
    <property type="molecule type" value="Genomic_DNA"/>
</dbReference>
<dbReference type="GeneID" id="43599290"/>
<gene>
    <name evidence="2" type="ORF">BP5553_06441</name>
</gene>
<dbReference type="AlphaFoldDB" id="A0A370TJZ2"/>
<reference evidence="2 3" key="1">
    <citation type="journal article" date="2018" name="IMA Fungus">
        <title>IMA Genome-F 9: Draft genome sequence of Annulohypoxylon stygium, Aspergillus mulundensis, Berkeleyomyces basicola (syn. Thielaviopsis basicola), Ceratocystis smalleyi, two Cercospora beticola strains, Coleophoma cylindrospora, Fusarium fracticaudum, Phialophora cf. hyalina, and Morchella septimelata.</title>
        <authorList>
            <person name="Wingfield B.D."/>
            <person name="Bills G.F."/>
            <person name="Dong Y."/>
            <person name="Huang W."/>
            <person name="Nel W.J."/>
            <person name="Swalarsk-Parry B.S."/>
            <person name="Vaghefi N."/>
            <person name="Wilken P.M."/>
            <person name="An Z."/>
            <person name="de Beer Z.W."/>
            <person name="De Vos L."/>
            <person name="Chen L."/>
            <person name="Duong T.A."/>
            <person name="Gao Y."/>
            <person name="Hammerbacher A."/>
            <person name="Kikkert J.R."/>
            <person name="Li Y."/>
            <person name="Li H."/>
            <person name="Li K."/>
            <person name="Li Q."/>
            <person name="Liu X."/>
            <person name="Ma X."/>
            <person name="Naidoo K."/>
            <person name="Pethybridge S.J."/>
            <person name="Sun J."/>
            <person name="Steenkamp E.T."/>
            <person name="van der Nest M.A."/>
            <person name="van Wyk S."/>
            <person name="Wingfield M.J."/>
            <person name="Xiong C."/>
            <person name="Yue Q."/>
            <person name="Zhang X."/>
        </authorList>
    </citation>
    <scope>NUCLEOTIDE SEQUENCE [LARGE SCALE GENOMIC DNA]</scope>
    <source>
        <strain evidence="2 3">BP 5553</strain>
    </source>
</reference>